<organism evidence="1 2">
    <name type="scientific">Rhodopirellula islandica</name>
    <dbReference type="NCBI Taxonomy" id="595434"/>
    <lineage>
        <taxon>Bacteria</taxon>
        <taxon>Pseudomonadati</taxon>
        <taxon>Planctomycetota</taxon>
        <taxon>Planctomycetia</taxon>
        <taxon>Pirellulales</taxon>
        <taxon>Pirellulaceae</taxon>
        <taxon>Rhodopirellula</taxon>
    </lineage>
</organism>
<dbReference type="Proteomes" id="UP000036367">
    <property type="component" value="Unassembled WGS sequence"/>
</dbReference>
<evidence type="ECO:0000313" key="1">
    <source>
        <dbReference type="EMBL" id="KLU02573.1"/>
    </source>
</evidence>
<accession>A0A0J1B7M8</accession>
<reference evidence="1" key="1">
    <citation type="submission" date="2015-05" db="EMBL/GenBank/DDBJ databases">
        <title>Permanent draft genome of Rhodopirellula islandicus K833.</title>
        <authorList>
            <person name="Kizina J."/>
            <person name="Richter M."/>
            <person name="Glockner F.O."/>
            <person name="Harder J."/>
        </authorList>
    </citation>
    <scope>NUCLEOTIDE SEQUENCE [LARGE SCALE GENOMIC DNA]</scope>
    <source>
        <strain evidence="1">K833</strain>
    </source>
</reference>
<dbReference type="EMBL" id="LECT01000044">
    <property type="protein sequence ID" value="KLU02573.1"/>
    <property type="molecule type" value="Genomic_DNA"/>
</dbReference>
<dbReference type="AlphaFoldDB" id="A0A0J1B7M8"/>
<name>A0A0J1B7M8_RHOIS</name>
<proteinExistence type="predicted"/>
<evidence type="ECO:0000313" key="2">
    <source>
        <dbReference type="Proteomes" id="UP000036367"/>
    </source>
</evidence>
<gene>
    <name evidence="1" type="ORF">RISK_005639</name>
</gene>
<protein>
    <submittedName>
        <fullName evidence="1">Uncharacterized protein</fullName>
    </submittedName>
</protein>
<sequence>MGKLELDARDDIRSFVRWVKGGLDRTASRRRSAIFRDSAPFCHLEPLPRQGSDRF</sequence>
<keyword evidence="2" id="KW-1185">Reference proteome</keyword>
<comment type="caution">
    <text evidence="1">The sequence shown here is derived from an EMBL/GenBank/DDBJ whole genome shotgun (WGS) entry which is preliminary data.</text>
</comment>